<dbReference type="GO" id="GO:0008831">
    <property type="term" value="F:dTDP-4-dehydrorhamnose reductase activity"/>
    <property type="evidence" value="ECO:0007669"/>
    <property type="project" value="UniProtKB-EC"/>
</dbReference>
<evidence type="ECO:0000256" key="4">
    <source>
        <dbReference type="ARBA" id="ARBA00017099"/>
    </source>
</evidence>
<name>A0A3R9X7V9_9SPHN</name>
<dbReference type="InterPro" id="IPR029903">
    <property type="entry name" value="RmlD-like-bd"/>
</dbReference>
<evidence type="ECO:0000256" key="3">
    <source>
        <dbReference type="ARBA" id="ARBA00012929"/>
    </source>
</evidence>
<evidence type="ECO:0000256" key="6">
    <source>
        <dbReference type="RuleBase" id="RU364082"/>
    </source>
</evidence>
<dbReference type="Gene3D" id="3.90.25.10">
    <property type="entry name" value="UDP-galactose 4-epimerase, domain 1"/>
    <property type="match status" value="1"/>
</dbReference>
<organism evidence="8 9">
    <name type="scientific">Sphingomonas ginkgonis</name>
    <dbReference type="NCBI Taxonomy" id="2315330"/>
    <lineage>
        <taxon>Bacteria</taxon>
        <taxon>Pseudomonadati</taxon>
        <taxon>Pseudomonadota</taxon>
        <taxon>Alphaproteobacteria</taxon>
        <taxon>Sphingomonadales</taxon>
        <taxon>Sphingomonadaceae</taxon>
        <taxon>Sphingomonas</taxon>
    </lineage>
</organism>
<dbReference type="NCBIfam" id="TIGR01214">
    <property type="entry name" value="rmlD"/>
    <property type="match status" value="1"/>
</dbReference>
<evidence type="ECO:0000259" key="7">
    <source>
        <dbReference type="Pfam" id="PF04321"/>
    </source>
</evidence>
<dbReference type="UniPathway" id="UPA00124"/>
<comment type="cofactor">
    <cofactor evidence="6">
        <name>Mg(2+)</name>
        <dbReference type="ChEBI" id="CHEBI:18420"/>
    </cofactor>
    <text evidence="6">Binds 1 Mg(2+) ion per monomer.</text>
</comment>
<dbReference type="EC" id="1.1.1.133" evidence="3 6"/>
<comment type="function">
    <text evidence="6">Catalyzes the reduction of dTDP-6-deoxy-L-lyxo-4-hexulose to yield dTDP-L-rhamnose.</text>
</comment>
<keyword evidence="6 8" id="KW-0560">Oxidoreductase</keyword>
<evidence type="ECO:0000256" key="1">
    <source>
        <dbReference type="ARBA" id="ARBA00004781"/>
    </source>
</evidence>
<dbReference type="PANTHER" id="PTHR10491:SF4">
    <property type="entry name" value="METHIONINE ADENOSYLTRANSFERASE 2 SUBUNIT BETA"/>
    <property type="match status" value="1"/>
</dbReference>
<dbReference type="InterPro" id="IPR036291">
    <property type="entry name" value="NAD(P)-bd_dom_sf"/>
</dbReference>
<dbReference type="AlphaFoldDB" id="A0A3R9X7V9"/>
<evidence type="ECO:0000313" key="8">
    <source>
        <dbReference type="EMBL" id="RST30810.1"/>
    </source>
</evidence>
<proteinExistence type="inferred from homology"/>
<comment type="similarity">
    <text evidence="2 6">Belongs to the dTDP-4-dehydrorhamnose reductase family.</text>
</comment>
<gene>
    <name evidence="8" type="primary">rfbD</name>
    <name evidence="8" type="ORF">HMF7854_08140</name>
</gene>
<keyword evidence="6" id="KW-0521">NADP</keyword>
<evidence type="ECO:0000313" key="9">
    <source>
        <dbReference type="Proteomes" id="UP000274661"/>
    </source>
</evidence>
<evidence type="ECO:0000256" key="2">
    <source>
        <dbReference type="ARBA" id="ARBA00010944"/>
    </source>
</evidence>
<dbReference type="Gene3D" id="3.40.50.720">
    <property type="entry name" value="NAD(P)-binding Rossmann-like Domain"/>
    <property type="match status" value="1"/>
</dbReference>
<feature type="domain" description="RmlD-like substrate binding" evidence="7">
    <location>
        <begin position="1"/>
        <end position="289"/>
    </location>
</feature>
<reference evidence="8 9" key="1">
    <citation type="submission" date="2018-12" db="EMBL/GenBank/DDBJ databases">
        <title>Sphingomonas sp. HMF7854 Genome sequencing and assembly.</title>
        <authorList>
            <person name="Cha I."/>
            <person name="Kang H."/>
            <person name="Kim H."/>
            <person name="Kang J."/>
            <person name="Joh K."/>
        </authorList>
    </citation>
    <scope>NUCLEOTIDE SEQUENCE [LARGE SCALE GENOMIC DNA]</scope>
    <source>
        <strain evidence="8 9">HMF7854</strain>
    </source>
</reference>
<dbReference type="EMBL" id="RWJF01000001">
    <property type="protein sequence ID" value="RST30810.1"/>
    <property type="molecule type" value="Genomic_DNA"/>
</dbReference>
<dbReference type="PANTHER" id="PTHR10491">
    <property type="entry name" value="DTDP-4-DEHYDRORHAMNOSE REDUCTASE"/>
    <property type="match status" value="1"/>
</dbReference>
<dbReference type="Pfam" id="PF04321">
    <property type="entry name" value="RmlD_sub_bind"/>
    <property type="match status" value="1"/>
</dbReference>
<comment type="catalytic activity">
    <reaction evidence="5 6">
        <text>dTDP-beta-L-rhamnose + NADP(+) = dTDP-4-dehydro-beta-L-rhamnose + NADPH + H(+)</text>
        <dbReference type="Rhea" id="RHEA:21796"/>
        <dbReference type="ChEBI" id="CHEBI:15378"/>
        <dbReference type="ChEBI" id="CHEBI:57510"/>
        <dbReference type="ChEBI" id="CHEBI:57783"/>
        <dbReference type="ChEBI" id="CHEBI:58349"/>
        <dbReference type="ChEBI" id="CHEBI:62830"/>
        <dbReference type="EC" id="1.1.1.133"/>
    </reaction>
</comment>
<accession>A0A3R9X7V9</accession>
<evidence type="ECO:0000256" key="5">
    <source>
        <dbReference type="ARBA" id="ARBA00048200"/>
    </source>
</evidence>
<comment type="pathway">
    <text evidence="1 6">Carbohydrate biosynthesis; dTDP-L-rhamnose biosynthesis.</text>
</comment>
<dbReference type="SUPFAM" id="SSF51735">
    <property type="entry name" value="NAD(P)-binding Rossmann-fold domains"/>
    <property type="match status" value="1"/>
</dbReference>
<keyword evidence="9" id="KW-1185">Reference proteome</keyword>
<sequence>MRILVTGRQGQLARALAEASEADGAIQLLFAGRPHVDLEQPGQLAAAIKAAAPDLVINAAAYTEVDRAEDEPKRAMRVNGAAAGEAAEAARAAGAPIIQISTDYVFDGQGSGAWREEARVGPLSVYGRTKLAGEEAVRGVSPDHLIVRTAWVYSSWGRNFVRTMLGAAAQRDTLTVVDDQVGSPTSAVDLAGALLTAGRRALRGEGLGRTYHCAGSGETSWFGFATEIMRTAREAGLPTAAVEPVPSSRWPTKAVRPRNSVLDSRRFAETFGVRLPEWQESVAAVVGRLATA</sequence>
<dbReference type="InterPro" id="IPR005913">
    <property type="entry name" value="dTDP_dehydrorham_reduct"/>
</dbReference>
<dbReference type="Proteomes" id="UP000274661">
    <property type="component" value="Unassembled WGS sequence"/>
</dbReference>
<dbReference type="CDD" id="cd05254">
    <property type="entry name" value="dTDP_HR_like_SDR_e"/>
    <property type="match status" value="1"/>
</dbReference>
<dbReference type="GO" id="GO:0019305">
    <property type="term" value="P:dTDP-rhamnose biosynthetic process"/>
    <property type="evidence" value="ECO:0007669"/>
    <property type="project" value="UniProtKB-UniPathway"/>
</dbReference>
<dbReference type="OrthoDB" id="9803892at2"/>
<protein>
    <recommendedName>
        <fullName evidence="4 6">dTDP-4-dehydrorhamnose reductase</fullName>
        <ecNumber evidence="3 6">1.1.1.133</ecNumber>
    </recommendedName>
</protein>
<comment type="caution">
    <text evidence="8">The sequence shown here is derived from an EMBL/GenBank/DDBJ whole genome shotgun (WGS) entry which is preliminary data.</text>
</comment>